<dbReference type="InterPro" id="IPR011067">
    <property type="entry name" value="Plasmid_toxin/cell-grow_inhib"/>
</dbReference>
<dbReference type="Gene3D" id="2.30.30.110">
    <property type="match status" value="1"/>
</dbReference>
<accession>A0AAP6WR98</accession>
<keyword evidence="2" id="KW-1277">Toxin-antitoxin system</keyword>
<dbReference type="PANTHER" id="PTHR33988:SF2">
    <property type="entry name" value="ENDORIBONUCLEASE MAZF"/>
    <property type="match status" value="1"/>
</dbReference>
<evidence type="ECO:0000313" key="4">
    <source>
        <dbReference type="Proteomes" id="UP000481454"/>
    </source>
</evidence>
<evidence type="ECO:0000256" key="1">
    <source>
        <dbReference type="ARBA" id="ARBA00007521"/>
    </source>
</evidence>
<reference evidence="3 4" key="1">
    <citation type="submission" date="2020-02" db="EMBL/GenBank/DDBJ databases">
        <title>Genomic Insights into the Phylogeny and Genetic Plasticity of the Human and Animal Enteric Pathogen Clostridium perfringens.</title>
        <authorList>
            <person name="Feng Y."/>
            <person name="Hu Y."/>
        </authorList>
    </citation>
    <scope>NUCLEOTIDE SEQUENCE [LARGE SCALE GENOMIC DNA]</scope>
    <source>
        <strain evidence="3 4">CP-40</strain>
    </source>
</reference>
<name>A0AAP6WR98_CLOPF</name>
<organism evidence="3 4">
    <name type="scientific">Clostridium perfringens</name>
    <dbReference type="NCBI Taxonomy" id="1502"/>
    <lineage>
        <taxon>Bacteria</taxon>
        <taxon>Bacillati</taxon>
        <taxon>Bacillota</taxon>
        <taxon>Clostridia</taxon>
        <taxon>Eubacteriales</taxon>
        <taxon>Clostridiaceae</taxon>
        <taxon>Clostridium</taxon>
    </lineage>
</organism>
<dbReference type="GO" id="GO:0016075">
    <property type="term" value="P:rRNA catabolic process"/>
    <property type="evidence" value="ECO:0007669"/>
    <property type="project" value="TreeGrafter"/>
</dbReference>
<dbReference type="Proteomes" id="UP000481454">
    <property type="component" value="Unassembled WGS sequence"/>
</dbReference>
<dbReference type="GO" id="GO:0003677">
    <property type="term" value="F:DNA binding"/>
    <property type="evidence" value="ECO:0007669"/>
    <property type="project" value="InterPro"/>
</dbReference>
<proteinExistence type="inferred from homology"/>
<dbReference type="AlphaFoldDB" id="A0AAP6WR98"/>
<dbReference type="SUPFAM" id="SSF50118">
    <property type="entry name" value="Cell growth inhibitor/plasmid maintenance toxic component"/>
    <property type="match status" value="1"/>
</dbReference>
<dbReference type="Pfam" id="PF02452">
    <property type="entry name" value="PemK_toxin"/>
    <property type="match status" value="1"/>
</dbReference>
<dbReference type="InterPro" id="IPR003477">
    <property type="entry name" value="PemK-like"/>
</dbReference>
<gene>
    <name evidence="3" type="ORF">G6Z34_13450</name>
</gene>
<dbReference type="GO" id="GO:0004521">
    <property type="term" value="F:RNA endonuclease activity"/>
    <property type="evidence" value="ECO:0007669"/>
    <property type="project" value="TreeGrafter"/>
</dbReference>
<dbReference type="GO" id="GO:0006402">
    <property type="term" value="P:mRNA catabolic process"/>
    <property type="evidence" value="ECO:0007669"/>
    <property type="project" value="TreeGrafter"/>
</dbReference>
<evidence type="ECO:0000256" key="2">
    <source>
        <dbReference type="ARBA" id="ARBA00022649"/>
    </source>
</evidence>
<comment type="caution">
    <text evidence="3">The sequence shown here is derived from an EMBL/GenBank/DDBJ whole genome shotgun (WGS) entry which is preliminary data.</text>
</comment>
<dbReference type="PANTHER" id="PTHR33988">
    <property type="entry name" value="ENDORIBONUCLEASE MAZF-RELATED"/>
    <property type="match status" value="1"/>
</dbReference>
<protein>
    <submittedName>
        <fullName evidence="3">Type II toxin-antitoxin system PemK/MazF family toxin</fullName>
    </submittedName>
</protein>
<dbReference type="EMBL" id="JAALLZ010000006">
    <property type="protein sequence ID" value="NGU31091.1"/>
    <property type="molecule type" value="Genomic_DNA"/>
</dbReference>
<evidence type="ECO:0000313" key="3">
    <source>
        <dbReference type="EMBL" id="NGU31091.1"/>
    </source>
</evidence>
<comment type="similarity">
    <text evidence="1">Belongs to the PemK/MazF family.</text>
</comment>
<sequence>METMIKNCQRGDVFYANLGEKPEGVQDCEQYGMRPVVIIQNNKGNRYSPTTIIAPITTKVNKNKIPTHVKLDGEYIGLQKESMAMLEQIRVLDKRKLKEKIGGISPKDRKKINVAAALSLNLLSIEEKNLEIIEEKVNEIERIDSHIRYAIKNGVDIENFFEGLIEEREAVMEDLEAFCKANGLNHNDFLKGCNKRKISKKSNKIGVC</sequence>